<evidence type="ECO:0000313" key="2">
    <source>
        <dbReference type="Proteomes" id="UP001497512"/>
    </source>
</evidence>
<gene>
    <name evidence="1" type="ORF">CSSPTR1EN2_LOCUS13294</name>
</gene>
<organism evidence="1 2">
    <name type="scientific">Sphagnum troendelagicum</name>
    <dbReference type="NCBI Taxonomy" id="128251"/>
    <lineage>
        <taxon>Eukaryota</taxon>
        <taxon>Viridiplantae</taxon>
        <taxon>Streptophyta</taxon>
        <taxon>Embryophyta</taxon>
        <taxon>Bryophyta</taxon>
        <taxon>Sphagnophytina</taxon>
        <taxon>Sphagnopsida</taxon>
        <taxon>Sphagnales</taxon>
        <taxon>Sphagnaceae</taxon>
        <taxon>Sphagnum</taxon>
    </lineage>
</organism>
<dbReference type="Proteomes" id="UP001497512">
    <property type="component" value="Chromosome 2"/>
</dbReference>
<protein>
    <submittedName>
        <fullName evidence="1">Uncharacterized protein</fullName>
    </submittedName>
</protein>
<accession>A0ABP0UA48</accession>
<evidence type="ECO:0000313" key="1">
    <source>
        <dbReference type="EMBL" id="CAK9216145.1"/>
    </source>
</evidence>
<name>A0ABP0UA48_9BRYO</name>
<sequence length="124" mass="13745">MPNLLQLQEAQLSAGQSSSCWTEAIYKLLVPVQRIFLFFSSSCKSCRALNAALREASCHCSLSQDQKPTRLYARSVHVQGNNKKERRAAIAAANVVVEGGGEEKNPLRQFRCNRCLKEIAQACC</sequence>
<proteinExistence type="predicted"/>
<dbReference type="EMBL" id="OZ019894">
    <property type="protein sequence ID" value="CAK9216145.1"/>
    <property type="molecule type" value="Genomic_DNA"/>
</dbReference>
<reference evidence="1" key="1">
    <citation type="submission" date="2024-02" db="EMBL/GenBank/DDBJ databases">
        <authorList>
            <consortium name="ELIXIR-Norway"/>
            <consortium name="Elixir Norway"/>
        </authorList>
    </citation>
    <scope>NUCLEOTIDE SEQUENCE</scope>
</reference>
<keyword evidence="2" id="KW-1185">Reference proteome</keyword>